<dbReference type="EMBL" id="CP015199">
    <property type="protein sequence ID" value="ANF49586.1"/>
    <property type="molecule type" value="Genomic_DNA"/>
</dbReference>
<keyword evidence="3" id="KW-1185">Reference proteome</keyword>
<dbReference type="OrthoDB" id="674757at2"/>
<gene>
    <name evidence="2" type="ORF">A0O34_03040</name>
</gene>
<sequence length="158" mass="18182">MKNYSLYLIFGFLLLISCQQNSKNVLNEEASIQQSDELKENPLLMKPITSSIQPKEKTMSTLYGNDIAFNYAKTNFNSNYPQNAVLYEVTWKQKSDELWFGANIPKEVIFVEKITFLDKGVNVYEIFQGKALKKAKINDKTNNQRKKLILSQKMAVSP</sequence>
<dbReference type="PROSITE" id="PS51257">
    <property type="entry name" value="PROKAR_LIPOPROTEIN"/>
    <property type="match status" value="1"/>
</dbReference>
<reference evidence="2 3" key="1">
    <citation type="submission" date="2016-04" db="EMBL/GenBank/DDBJ databases">
        <title>Complete Genome Sequence of Chryseobacterium sp. IHBB 10212.</title>
        <authorList>
            <person name="Pal M."/>
            <person name="Swarnkar M.K."/>
            <person name="Kaushal K."/>
            <person name="Chhibber S."/>
            <person name="Singh A.K."/>
            <person name="Gulati A."/>
        </authorList>
    </citation>
    <scope>NUCLEOTIDE SEQUENCE [LARGE SCALE GENOMIC DNA]</scope>
    <source>
        <strain evidence="2 3">IHBB 10212</strain>
    </source>
</reference>
<protein>
    <submittedName>
        <fullName evidence="2">Uncharacterized protein</fullName>
    </submittedName>
</protein>
<dbReference type="KEGG" id="chh:A0O34_03040"/>
<keyword evidence="1" id="KW-0732">Signal</keyword>
<dbReference type="STRING" id="1685010.A0O34_03040"/>
<dbReference type="AlphaFoldDB" id="A0A172XRN0"/>
<evidence type="ECO:0000256" key="1">
    <source>
        <dbReference type="SAM" id="SignalP"/>
    </source>
</evidence>
<evidence type="ECO:0000313" key="2">
    <source>
        <dbReference type="EMBL" id="ANF49586.1"/>
    </source>
</evidence>
<proteinExistence type="predicted"/>
<feature type="chain" id="PRO_5008003654" evidence="1">
    <location>
        <begin position="23"/>
        <end position="158"/>
    </location>
</feature>
<accession>A0A172XRN0</accession>
<dbReference type="RefSeq" id="WP_066750975.1">
    <property type="nucleotide sequence ID" value="NZ_CP015199.1"/>
</dbReference>
<name>A0A172XRN0_9FLAO</name>
<feature type="signal peptide" evidence="1">
    <location>
        <begin position="1"/>
        <end position="22"/>
    </location>
</feature>
<organism evidence="2 3">
    <name type="scientific">Chryseobacterium glaciei</name>
    <dbReference type="NCBI Taxonomy" id="1685010"/>
    <lineage>
        <taxon>Bacteria</taxon>
        <taxon>Pseudomonadati</taxon>
        <taxon>Bacteroidota</taxon>
        <taxon>Flavobacteriia</taxon>
        <taxon>Flavobacteriales</taxon>
        <taxon>Weeksellaceae</taxon>
        <taxon>Chryseobacterium group</taxon>
        <taxon>Chryseobacterium</taxon>
    </lineage>
</organism>
<dbReference type="Proteomes" id="UP000077824">
    <property type="component" value="Chromosome"/>
</dbReference>
<evidence type="ECO:0000313" key="3">
    <source>
        <dbReference type="Proteomes" id="UP000077824"/>
    </source>
</evidence>